<evidence type="ECO:0008006" key="4">
    <source>
        <dbReference type="Google" id="ProtNLM"/>
    </source>
</evidence>
<sequence>MKLLVYSVLGFVVVPTLINFAASSFALSYQADLCKNIGIFQISLLTSVPAALCFVVLILGIVTLTFRSHGLALIYLTFYGMMCFIYLIFLFYGILMYSEFVENLDDCENIKLLEITWHIFSLWFTPEV</sequence>
<comment type="caution">
    <text evidence="2">The sequence shown here is derived from an EMBL/GenBank/DDBJ whole genome shotgun (WGS) entry which is preliminary data.</text>
</comment>
<name>A0A0C2N5P8_THEKT</name>
<organism evidence="2 3">
    <name type="scientific">Thelohanellus kitauei</name>
    <name type="common">Myxosporean</name>
    <dbReference type="NCBI Taxonomy" id="669202"/>
    <lineage>
        <taxon>Eukaryota</taxon>
        <taxon>Metazoa</taxon>
        <taxon>Cnidaria</taxon>
        <taxon>Myxozoa</taxon>
        <taxon>Myxosporea</taxon>
        <taxon>Bivalvulida</taxon>
        <taxon>Platysporina</taxon>
        <taxon>Myxobolidae</taxon>
        <taxon>Thelohanellus</taxon>
    </lineage>
</organism>
<keyword evidence="1" id="KW-0812">Transmembrane</keyword>
<dbReference type="EMBL" id="JWZT01000121">
    <property type="protein sequence ID" value="KII74976.1"/>
    <property type="molecule type" value="Genomic_DNA"/>
</dbReference>
<feature type="transmembrane region" description="Helical" evidence="1">
    <location>
        <begin position="42"/>
        <end position="66"/>
    </location>
</feature>
<dbReference type="AlphaFoldDB" id="A0A0C2N5P8"/>
<keyword evidence="1" id="KW-0472">Membrane</keyword>
<gene>
    <name evidence="2" type="ORF">RF11_08308</name>
</gene>
<protein>
    <recommendedName>
        <fullName evidence="4">Transmembrane protein</fullName>
    </recommendedName>
</protein>
<dbReference type="Proteomes" id="UP000031668">
    <property type="component" value="Unassembled WGS sequence"/>
</dbReference>
<keyword evidence="3" id="KW-1185">Reference proteome</keyword>
<proteinExistence type="predicted"/>
<accession>A0A0C2N5P8</accession>
<keyword evidence="1" id="KW-1133">Transmembrane helix</keyword>
<evidence type="ECO:0000313" key="3">
    <source>
        <dbReference type="Proteomes" id="UP000031668"/>
    </source>
</evidence>
<evidence type="ECO:0000256" key="1">
    <source>
        <dbReference type="SAM" id="Phobius"/>
    </source>
</evidence>
<feature type="transmembrane region" description="Helical" evidence="1">
    <location>
        <begin position="73"/>
        <end position="95"/>
    </location>
</feature>
<reference evidence="2 3" key="1">
    <citation type="journal article" date="2014" name="Genome Biol. Evol.">
        <title>The genome of the myxosporean Thelohanellus kitauei shows adaptations to nutrient acquisition within its fish host.</title>
        <authorList>
            <person name="Yang Y."/>
            <person name="Xiong J."/>
            <person name="Zhou Z."/>
            <person name="Huo F."/>
            <person name="Miao W."/>
            <person name="Ran C."/>
            <person name="Liu Y."/>
            <person name="Zhang J."/>
            <person name="Feng J."/>
            <person name="Wang M."/>
            <person name="Wang M."/>
            <person name="Wang L."/>
            <person name="Yao B."/>
        </authorList>
    </citation>
    <scope>NUCLEOTIDE SEQUENCE [LARGE SCALE GENOMIC DNA]</scope>
    <source>
        <strain evidence="2">Wuqing</strain>
    </source>
</reference>
<evidence type="ECO:0000313" key="2">
    <source>
        <dbReference type="EMBL" id="KII74976.1"/>
    </source>
</evidence>